<dbReference type="InterPro" id="IPR037185">
    <property type="entry name" value="EmrE-like"/>
</dbReference>
<reference evidence="8 9" key="1">
    <citation type="submission" date="2016-09" db="EMBL/GenBank/DDBJ databases">
        <title>Pseudoalteromonas amylolytica sp. nov., isolated from the surface seawater.</title>
        <authorList>
            <person name="Wu Y.-H."/>
            <person name="Cheng H."/>
            <person name="Jin X.-B."/>
            <person name="Wang C.-S."/>
            <person name="Xu X.-W."/>
        </authorList>
    </citation>
    <scope>NUCLEOTIDE SEQUENCE [LARGE SCALE GENOMIC DNA]</scope>
    <source>
        <strain evidence="8 9">JW1</strain>
    </source>
</reference>
<dbReference type="SUPFAM" id="SSF103481">
    <property type="entry name" value="Multidrug resistance efflux transporter EmrE"/>
    <property type="match status" value="2"/>
</dbReference>
<feature type="transmembrane region" description="Helical" evidence="6">
    <location>
        <begin position="231"/>
        <end position="249"/>
    </location>
</feature>
<dbReference type="Proteomes" id="UP000179786">
    <property type="component" value="Unassembled WGS sequence"/>
</dbReference>
<dbReference type="RefSeq" id="WP_070983970.1">
    <property type="nucleotide sequence ID" value="NZ_MKJU01000022.1"/>
</dbReference>
<comment type="similarity">
    <text evidence="2">Belongs to the EamA transporter family.</text>
</comment>
<feature type="transmembrane region" description="Helical" evidence="6">
    <location>
        <begin position="161"/>
        <end position="182"/>
    </location>
</feature>
<evidence type="ECO:0000256" key="1">
    <source>
        <dbReference type="ARBA" id="ARBA00004141"/>
    </source>
</evidence>
<evidence type="ECO:0000256" key="4">
    <source>
        <dbReference type="ARBA" id="ARBA00022989"/>
    </source>
</evidence>
<keyword evidence="4 6" id="KW-1133">Transmembrane helix</keyword>
<comment type="caution">
    <text evidence="8">The sequence shown here is derived from an EMBL/GenBank/DDBJ whole genome shotgun (WGS) entry which is preliminary data.</text>
</comment>
<evidence type="ECO:0000313" key="8">
    <source>
        <dbReference type="EMBL" id="OHU92168.1"/>
    </source>
</evidence>
<feature type="transmembrane region" description="Helical" evidence="6">
    <location>
        <begin position="79"/>
        <end position="97"/>
    </location>
</feature>
<feature type="transmembrane region" description="Helical" evidence="6">
    <location>
        <begin position="261"/>
        <end position="277"/>
    </location>
</feature>
<feature type="transmembrane region" description="Helical" evidence="6">
    <location>
        <begin position="135"/>
        <end position="155"/>
    </location>
</feature>
<gene>
    <name evidence="8" type="ORF">BET10_07545</name>
</gene>
<dbReference type="AlphaFoldDB" id="A0A1S1MYK6"/>
<keyword evidence="5 6" id="KW-0472">Membrane</keyword>
<organism evidence="8 9">
    <name type="scientific">Pseudoalteromonas amylolytica</name>
    <dbReference type="NCBI Taxonomy" id="1859457"/>
    <lineage>
        <taxon>Bacteria</taxon>
        <taxon>Pseudomonadati</taxon>
        <taxon>Pseudomonadota</taxon>
        <taxon>Gammaproteobacteria</taxon>
        <taxon>Alteromonadales</taxon>
        <taxon>Pseudoalteromonadaceae</taxon>
        <taxon>Pseudoalteromonas</taxon>
    </lineage>
</organism>
<feature type="transmembrane region" description="Helical" evidence="6">
    <location>
        <begin position="283"/>
        <end position="300"/>
    </location>
</feature>
<keyword evidence="9" id="KW-1185">Reference proteome</keyword>
<feature type="transmembrane region" description="Helical" evidence="6">
    <location>
        <begin position="109"/>
        <end position="128"/>
    </location>
</feature>
<dbReference type="InterPro" id="IPR000620">
    <property type="entry name" value="EamA_dom"/>
</dbReference>
<evidence type="ECO:0000313" key="9">
    <source>
        <dbReference type="Proteomes" id="UP000179786"/>
    </source>
</evidence>
<feature type="transmembrane region" description="Helical" evidence="6">
    <location>
        <begin position="46"/>
        <end position="67"/>
    </location>
</feature>
<comment type="subcellular location">
    <subcellularLocation>
        <location evidence="1">Membrane</location>
        <topology evidence="1">Multi-pass membrane protein</topology>
    </subcellularLocation>
</comment>
<evidence type="ECO:0000256" key="6">
    <source>
        <dbReference type="SAM" id="Phobius"/>
    </source>
</evidence>
<keyword evidence="3 6" id="KW-0812">Transmembrane</keyword>
<dbReference type="InterPro" id="IPR050638">
    <property type="entry name" value="AA-Vitamin_Transporters"/>
</dbReference>
<dbReference type="PANTHER" id="PTHR32322">
    <property type="entry name" value="INNER MEMBRANE TRANSPORTER"/>
    <property type="match status" value="1"/>
</dbReference>
<accession>A0A1S1MYK6</accession>
<evidence type="ECO:0000259" key="7">
    <source>
        <dbReference type="Pfam" id="PF00892"/>
    </source>
</evidence>
<evidence type="ECO:0000256" key="5">
    <source>
        <dbReference type="ARBA" id="ARBA00023136"/>
    </source>
</evidence>
<dbReference type="OrthoDB" id="6311298at2"/>
<sequence>MNTSIQAERPSDSPIILMLVTAMLIWGASWISGKYIADLAPAPVTVFYRLGMATLGMIPILWLVNHFKLVRLRFSRKALLWSVPAGIILALYNQLFFLGLHDGLPGKGGMLVTTTNPVLTFLLTILVFKQTIKKLQALGLALGLTGGLCMIEIWQFNYQQLIATGNAYFIMASFTWAILTLVSQQGTRFADFLLFSTLMYASATLVSYGFAFDYSPLRSVTQYSTFYWQHMLFLSVIVVSVATSVFFLANQQLGSNRSSSFIFVVPASAMGLSAWYFSEPLSLPVLVGAILALMAVYLINSKRGNKLA</sequence>
<feature type="transmembrane region" description="Helical" evidence="6">
    <location>
        <begin position="12"/>
        <end position="31"/>
    </location>
</feature>
<dbReference type="GO" id="GO:0016020">
    <property type="term" value="C:membrane"/>
    <property type="evidence" value="ECO:0007669"/>
    <property type="project" value="UniProtKB-SubCell"/>
</dbReference>
<protein>
    <submittedName>
        <fullName evidence="8">Multidrug DMT transporter permease</fullName>
    </submittedName>
</protein>
<dbReference type="PANTHER" id="PTHR32322:SF2">
    <property type="entry name" value="EAMA DOMAIN-CONTAINING PROTEIN"/>
    <property type="match status" value="1"/>
</dbReference>
<feature type="domain" description="EamA" evidence="7">
    <location>
        <begin position="15"/>
        <end position="148"/>
    </location>
</feature>
<dbReference type="Pfam" id="PF00892">
    <property type="entry name" value="EamA"/>
    <property type="match status" value="2"/>
</dbReference>
<evidence type="ECO:0000256" key="2">
    <source>
        <dbReference type="ARBA" id="ARBA00007362"/>
    </source>
</evidence>
<dbReference type="STRING" id="1859457.BET10_07545"/>
<feature type="domain" description="EamA" evidence="7">
    <location>
        <begin position="165"/>
        <end position="300"/>
    </location>
</feature>
<name>A0A1S1MYK6_9GAMM</name>
<dbReference type="EMBL" id="MKJU01000022">
    <property type="protein sequence ID" value="OHU92168.1"/>
    <property type="molecule type" value="Genomic_DNA"/>
</dbReference>
<proteinExistence type="inferred from homology"/>
<evidence type="ECO:0000256" key="3">
    <source>
        <dbReference type="ARBA" id="ARBA00022692"/>
    </source>
</evidence>
<feature type="transmembrane region" description="Helical" evidence="6">
    <location>
        <begin position="189"/>
        <end position="211"/>
    </location>
</feature>